<dbReference type="AlphaFoldDB" id="A0A0E3LML1"/>
<dbReference type="InterPro" id="IPR054767">
    <property type="entry name" value="Cas10-Cmr2_palm2"/>
</dbReference>
<reference evidence="4 5" key="1">
    <citation type="submission" date="2014-07" db="EMBL/GenBank/DDBJ databases">
        <title>Methanogenic archaea and the global carbon cycle.</title>
        <authorList>
            <person name="Henriksen J.R."/>
            <person name="Luke J."/>
            <person name="Reinhart S."/>
            <person name="Benedict M.N."/>
            <person name="Youngblut N.D."/>
            <person name="Metcalf M.E."/>
            <person name="Whitaker R.J."/>
            <person name="Metcalf W.W."/>
        </authorList>
    </citation>
    <scope>NUCLEOTIDE SEQUENCE [LARGE SCALE GENOMIC DNA]</scope>
    <source>
        <strain evidence="4 5">MS</strain>
    </source>
</reference>
<dbReference type="GO" id="GO:0051607">
    <property type="term" value="P:defense response to virus"/>
    <property type="evidence" value="ECO:0007669"/>
    <property type="project" value="UniProtKB-KW"/>
</dbReference>
<evidence type="ECO:0000313" key="5">
    <source>
        <dbReference type="Proteomes" id="UP000033033"/>
    </source>
</evidence>
<keyword evidence="5" id="KW-1185">Reference proteome</keyword>
<keyword evidence="2" id="KW-0051">Antiviral defense</keyword>
<dbReference type="GO" id="GO:0000166">
    <property type="term" value="F:nucleotide binding"/>
    <property type="evidence" value="ECO:0007669"/>
    <property type="project" value="UniProtKB-KW"/>
</dbReference>
<evidence type="ECO:0000256" key="1">
    <source>
        <dbReference type="ARBA" id="ARBA00022741"/>
    </source>
</evidence>
<evidence type="ECO:0000259" key="3">
    <source>
        <dbReference type="Pfam" id="PF22335"/>
    </source>
</evidence>
<feature type="domain" description="Cas10/Cmr2 second palm" evidence="3">
    <location>
        <begin position="238"/>
        <end position="391"/>
    </location>
</feature>
<evidence type="ECO:0000313" key="4">
    <source>
        <dbReference type="EMBL" id="AKB53211.1"/>
    </source>
</evidence>
<dbReference type="KEGG" id="mby:MSBRM_0213"/>
<dbReference type="RefSeq" id="WP_048154157.1">
    <property type="nucleotide sequence ID" value="NZ_CP009528.1"/>
</dbReference>
<sequence>MAEFTVTVIDTVGIQDYIFGSNNLKQNIGASGLVNFVTHEMVYEELKKIGKTNIEKTNLDLNFRTLNSKTIEKDNLDSELVYSGGGNTVILFKNLDIAKKFTREYTKKVLLKAPGLQLIIAHNNFIWDKDSLDTLEKKVRDTLHKKITQKKYNHIYSSPLLGIGVNASCQYTGLPASETRKDDGKEIRVSREISTKLDFFRSSNDRLRNKFLNKDEKALGIDFVYDFNEIGSKNESSYIAVVHIDGNGMGKRISEYSKRHGKDNREYINSIRALSDSIEETSSKAIRTAIIRLLESQKDEDGKCKIGGVVEFQNKLPFRPIVFGGDDITFVCDGRLGLTLSELLLRQLTSDDKKLSDGYPISARAGIAIVKTHYPFYQALKLANNLAESAKLRINDIEKAFPSEEGKTSALDWHFASGGVIESIENIRKREYKIKWKEGSSEICGNLTMRPLRLGESVGIDWRSWNTFEEIISKFKGEEWEGKHNKIMRLRETLRNGPHEVEKFIKIYNDSLPKEQPLPKIKNNEGSDKTGWVDNTCTCFDAIEALDFFVWLEGGRK</sequence>
<accession>A0A0E3LML1</accession>
<dbReference type="InterPro" id="IPR043128">
    <property type="entry name" value="Rev_trsase/Diguanyl_cyclase"/>
</dbReference>
<gene>
    <name evidence="4" type="ORF">MSBRM_0213</name>
</gene>
<proteinExistence type="predicted"/>
<dbReference type="EMBL" id="CP009528">
    <property type="protein sequence ID" value="AKB53211.1"/>
    <property type="molecule type" value="Genomic_DNA"/>
</dbReference>
<dbReference type="PATRIC" id="fig|1434108.4.peg.221"/>
<dbReference type="Pfam" id="PF22335">
    <property type="entry name" value="Cas10-Cmr2_palm2"/>
    <property type="match status" value="1"/>
</dbReference>
<keyword evidence="1" id="KW-0547">Nucleotide-binding</keyword>
<dbReference type="Proteomes" id="UP000033033">
    <property type="component" value="Chromosome"/>
</dbReference>
<organism evidence="4 5">
    <name type="scientific">Methanosarcina barkeri MS</name>
    <dbReference type="NCBI Taxonomy" id="1434108"/>
    <lineage>
        <taxon>Archaea</taxon>
        <taxon>Methanobacteriati</taxon>
        <taxon>Methanobacteriota</taxon>
        <taxon>Stenosarchaea group</taxon>
        <taxon>Methanomicrobia</taxon>
        <taxon>Methanosarcinales</taxon>
        <taxon>Methanosarcinaceae</taxon>
        <taxon>Methanosarcina</taxon>
    </lineage>
</organism>
<evidence type="ECO:0000256" key="2">
    <source>
        <dbReference type="ARBA" id="ARBA00023118"/>
    </source>
</evidence>
<protein>
    <submittedName>
        <fullName evidence="4">CRISPR-associated protein Cas10/Cmr2, subtype III-B</fullName>
    </submittedName>
</protein>
<dbReference type="Gene3D" id="3.30.70.270">
    <property type="match status" value="1"/>
</dbReference>
<dbReference type="HOGENOM" id="CLU_037606_0_0_2"/>
<name>A0A0E3LML1_METBA</name>
<dbReference type="GeneID" id="24843370"/>
<dbReference type="STRING" id="1434108.MSBRM_0213"/>